<feature type="region of interest" description="Disordered" evidence="1">
    <location>
        <begin position="13"/>
        <end position="85"/>
    </location>
</feature>
<feature type="domain" description="Apple" evidence="2">
    <location>
        <begin position="279"/>
        <end position="347"/>
    </location>
</feature>
<dbReference type="GO" id="GO:0005576">
    <property type="term" value="C:extracellular region"/>
    <property type="evidence" value="ECO:0007669"/>
    <property type="project" value="InterPro"/>
</dbReference>
<proteinExistence type="predicted"/>
<reference evidence="4 5" key="1">
    <citation type="submission" date="2019-07" db="EMBL/GenBank/DDBJ databases">
        <title>Draft genome assembly of a fouling barnacle, Amphibalanus amphitrite (Darwin, 1854): The first reference genome for Thecostraca.</title>
        <authorList>
            <person name="Kim W."/>
        </authorList>
    </citation>
    <scope>NUCLEOTIDE SEQUENCE [LARGE SCALE GENOMIC DNA]</scope>
    <source>
        <strain evidence="4">SNU_AA5</strain>
        <tissue evidence="4">Soma without cirri and trophi</tissue>
    </source>
</reference>
<dbReference type="Gene3D" id="3.50.4.10">
    <property type="entry name" value="Hepatocyte Growth Factor"/>
    <property type="match status" value="1"/>
</dbReference>
<feature type="compositionally biased region" description="Basic and acidic residues" evidence="1">
    <location>
        <begin position="35"/>
        <end position="48"/>
    </location>
</feature>
<dbReference type="InterPro" id="IPR008979">
    <property type="entry name" value="Galactose-bd-like_sf"/>
</dbReference>
<gene>
    <name evidence="4" type="primary">SIBD2</name>
    <name evidence="4" type="ORF">FJT64_025237</name>
</gene>
<dbReference type="Proteomes" id="UP000440578">
    <property type="component" value="Unassembled WGS sequence"/>
</dbReference>
<dbReference type="PROSITE" id="PS50948">
    <property type="entry name" value="PAN"/>
    <property type="match status" value="1"/>
</dbReference>
<evidence type="ECO:0000259" key="3">
    <source>
        <dbReference type="PROSITE" id="PS51323"/>
    </source>
</evidence>
<evidence type="ECO:0000259" key="2">
    <source>
        <dbReference type="PROSITE" id="PS50948"/>
    </source>
</evidence>
<accession>A0A6A4WFS2</accession>
<dbReference type="Pfam" id="PF00024">
    <property type="entry name" value="PAN_1"/>
    <property type="match status" value="1"/>
</dbReference>
<evidence type="ECO:0000256" key="1">
    <source>
        <dbReference type="SAM" id="MobiDB-lite"/>
    </source>
</evidence>
<dbReference type="PROSITE" id="PS51323">
    <property type="entry name" value="IGFBP_N_2"/>
    <property type="match status" value="1"/>
</dbReference>
<evidence type="ECO:0000313" key="4">
    <source>
        <dbReference type="EMBL" id="KAF0302674.1"/>
    </source>
</evidence>
<dbReference type="Gene3D" id="3.10.100.10">
    <property type="entry name" value="Mannose-Binding Protein A, subunit A"/>
    <property type="match status" value="1"/>
</dbReference>
<evidence type="ECO:0000313" key="5">
    <source>
        <dbReference type="Proteomes" id="UP000440578"/>
    </source>
</evidence>
<comment type="caution">
    <text evidence="4">The sequence shown here is derived from an EMBL/GenBank/DDBJ whole genome shotgun (WGS) entry which is preliminary data.</text>
</comment>
<keyword evidence="5" id="KW-1185">Reference proteome</keyword>
<sequence>MLSSNSCFRCQNGRVGSLSEAPKGDYYSPTTAVQLRERRADEPPDDKRVKRKSLSLAGMSNPERISTDDDGDRLRSQVRPRSARPAPFDSNSLLWWTASRQPYQHPTMRALPALALLLAAWLAVASALSCLRCTKERHVECLLDNPSECSCFPWGRKPGVCGCGCMVCARGLGQSCGGPWNLSGQCGDGMVCDKKPPLAGKCVKACSDPVIKYFPIKKLPKAKTQTSSGEWRWHTRPASRLLGDSCVSDEGVLADGGLLRRRRVRLSTARSARTAPGGCRRAGGFVELAGLQLTSGLLSETSETTLDTCNTSCAASPSCMAFDFSVAQRRCRLYSQGVSSDVVSTSEVVRSFVWLYPGPSGTPPASYRLIGGTYLRLVSPVTGLSATGACLAAGGIVFPGVTSEALLLLDELLANSTDPVLVGMEDLLQEGHYVTTDGRNATDVAWAKDEPNGGNVENCHWFVPTEKRGVHDVACSRKQFAACQYVGENLALGAPAWITPTHPGYPATGGCDGDVRTHVLTAVTSVLYAARLDCCDPDTNHNRLTEVRVGSHPTDYEAQHSARCVWLERPFVARGYARLFHCAVPLTGRYVHLIHDKEEPVIDFAELAVFGNRLTAP</sequence>
<dbReference type="OrthoDB" id="10691117at2759"/>
<name>A0A6A4WFS2_AMPAM</name>
<dbReference type="Gene3D" id="4.10.40.20">
    <property type="match status" value="1"/>
</dbReference>
<dbReference type="InterPro" id="IPR000867">
    <property type="entry name" value="IGFBP-like"/>
</dbReference>
<dbReference type="InterPro" id="IPR016187">
    <property type="entry name" value="CTDL_fold"/>
</dbReference>
<organism evidence="4 5">
    <name type="scientific">Amphibalanus amphitrite</name>
    <name type="common">Striped barnacle</name>
    <name type="synonym">Balanus amphitrite</name>
    <dbReference type="NCBI Taxonomy" id="1232801"/>
    <lineage>
        <taxon>Eukaryota</taxon>
        <taxon>Metazoa</taxon>
        <taxon>Ecdysozoa</taxon>
        <taxon>Arthropoda</taxon>
        <taxon>Crustacea</taxon>
        <taxon>Multicrustacea</taxon>
        <taxon>Cirripedia</taxon>
        <taxon>Thoracica</taxon>
        <taxon>Thoracicalcarea</taxon>
        <taxon>Balanomorpha</taxon>
        <taxon>Balanoidea</taxon>
        <taxon>Balanidae</taxon>
        <taxon>Amphibalaninae</taxon>
        <taxon>Amphibalanus</taxon>
    </lineage>
</organism>
<dbReference type="InterPro" id="IPR016186">
    <property type="entry name" value="C-type_lectin-like/link_sf"/>
</dbReference>
<dbReference type="InterPro" id="IPR003609">
    <property type="entry name" value="Pan_app"/>
</dbReference>
<feature type="domain" description="IGFBP N-terminal" evidence="3">
    <location>
        <begin position="126"/>
        <end position="205"/>
    </location>
</feature>
<dbReference type="CDD" id="cd00037">
    <property type="entry name" value="CLECT"/>
    <property type="match status" value="1"/>
</dbReference>
<protein>
    <submittedName>
        <fullName evidence="4">Single insulin-like growth factor-binding domain protein-2</fullName>
    </submittedName>
</protein>
<dbReference type="EMBL" id="VIIS01001028">
    <property type="protein sequence ID" value="KAF0302674.1"/>
    <property type="molecule type" value="Genomic_DNA"/>
</dbReference>
<dbReference type="SUPFAM" id="SSF56436">
    <property type="entry name" value="C-type lectin-like"/>
    <property type="match status" value="1"/>
</dbReference>
<dbReference type="AlphaFoldDB" id="A0A6A4WFS2"/>
<dbReference type="SUPFAM" id="SSF49785">
    <property type="entry name" value="Galactose-binding domain-like"/>
    <property type="match status" value="1"/>
</dbReference>